<dbReference type="SUPFAM" id="SSF74853">
    <property type="entry name" value="Lamin A/C globular tail domain"/>
    <property type="match status" value="1"/>
</dbReference>
<protein>
    <recommendedName>
        <fullName evidence="1">LTD domain-containing protein</fullName>
    </recommendedName>
</protein>
<evidence type="ECO:0000313" key="2">
    <source>
        <dbReference type="EMBL" id="SVB92531.1"/>
    </source>
</evidence>
<dbReference type="Pfam" id="PF13287">
    <property type="entry name" value="Fn3_assoc"/>
    <property type="match status" value="1"/>
</dbReference>
<name>A0A382I1F0_9ZZZZ</name>
<dbReference type="InterPro" id="IPR036415">
    <property type="entry name" value="Lamin_tail_dom_sf"/>
</dbReference>
<dbReference type="InterPro" id="IPR014867">
    <property type="entry name" value="Spore_coat_CotH_CotH2/3/7"/>
</dbReference>
<organism evidence="2">
    <name type="scientific">marine metagenome</name>
    <dbReference type="NCBI Taxonomy" id="408172"/>
    <lineage>
        <taxon>unclassified sequences</taxon>
        <taxon>metagenomes</taxon>
        <taxon>ecological metagenomes</taxon>
    </lineage>
</organism>
<accession>A0A382I1F0</accession>
<reference evidence="2" key="1">
    <citation type="submission" date="2018-05" db="EMBL/GenBank/DDBJ databases">
        <authorList>
            <person name="Lanie J.A."/>
            <person name="Ng W.-L."/>
            <person name="Kazmierczak K.M."/>
            <person name="Andrzejewski T.M."/>
            <person name="Davidsen T.M."/>
            <person name="Wayne K.J."/>
            <person name="Tettelin H."/>
            <person name="Glass J.I."/>
            <person name="Rusch D."/>
            <person name="Podicherti R."/>
            <person name="Tsui H.-C.T."/>
            <person name="Winkler M.E."/>
        </authorList>
    </citation>
    <scope>NUCLEOTIDE SEQUENCE</scope>
</reference>
<feature type="non-terminal residue" evidence="2">
    <location>
        <position position="1"/>
    </location>
</feature>
<dbReference type="Pfam" id="PF08757">
    <property type="entry name" value="CotH"/>
    <property type="match status" value="1"/>
</dbReference>
<dbReference type="InterPro" id="IPR001322">
    <property type="entry name" value="Lamin_tail_dom"/>
</dbReference>
<feature type="domain" description="LTD" evidence="1">
    <location>
        <begin position="357"/>
        <end position="453"/>
    </location>
</feature>
<feature type="non-terminal residue" evidence="2">
    <location>
        <position position="456"/>
    </location>
</feature>
<dbReference type="InterPro" id="IPR026876">
    <property type="entry name" value="Fn3_assoc_repeat"/>
</dbReference>
<evidence type="ECO:0000259" key="1">
    <source>
        <dbReference type="Pfam" id="PF00932"/>
    </source>
</evidence>
<gene>
    <name evidence="2" type="ORF">METZ01_LOCUS245385</name>
</gene>
<proteinExistence type="predicted"/>
<sequence>IVLRAGMNDSINPFICDELCRRLYSDLGHASSRGILVNLLLNGRSQAYYNPVERVDINFLRSRHGGGKEWDLIAQFGEIREGDDVAWKRFKRLAIDFDLSIPDNYGKTVELLDIDNFIDYIMLCVYVDMDDWPYNNWRAGRERTARAKWRFYVWDAERSFGTDGKQMLGRQRRVVTSNNLTQGALTSDAGIARLFRSLMANPEFRLRFADRVHKHYFNGGVLTDEHIAQRHRELTEQMKHVLPDMSPYIRQQWIPNRRAIVMQQMASIGIQLSENAPLLSRHGGEVLAGFHLSLSAPQGKIYFTTDDTDPRSSSAVIYKSPITISRHVIVKARTLVNGKWSAMTEATFMLEQLGFPVRITEVMYNPLGGSEYEFIELYNFSAIEVDLSWCQLNGIDFTFGLQAKLGPGERVVLASDQKPEAFARRYPGLKVGGWFSGRLANGGEKLILEDANSKIL</sequence>
<dbReference type="EMBL" id="UINC01064150">
    <property type="protein sequence ID" value="SVB92531.1"/>
    <property type="molecule type" value="Genomic_DNA"/>
</dbReference>
<dbReference type="Pfam" id="PF00932">
    <property type="entry name" value="LTD"/>
    <property type="match status" value="1"/>
</dbReference>
<dbReference type="AlphaFoldDB" id="A0A382I1F0"/>